<comment type="caution">
    <text evidence="1">The sequence shown here is derived from an EMBL/GenBank/DDBJ whole genome shotgun (WGS) entry which is preliminary data.</text>
</comment>
<sequence>MGQVVMLFTKNREQLIDRINSLHYDAIELLDKGDVDGHKAKIEHIAELSKMIRQYEPIA</sequence>
<evidence type="ECO:0000313" key="1">
    <source>
        <dbReference type="EMBL" id="OEH86222.1"/>
    </source>
</evidence>
<accession>A0A1E5L7T4</accession>
<gene>
    <name evidence="1" type="ORF">BHU72_11850</name>
</gene>
<name>A0A1E5L7T4_9FIRM</name>
<evidence type="ECO:0000313" key="2">
    <source>
        <dbReference type="Proteomes" id="UP000095255"/>
    </source>
</evidence>
<dbReference type="RefSeq" id="WP_069701450.1">
    <property type="nucleotide sequence ID" value="NZ_MJAT01000006.1"/>
</dbReference>
<keyword evidence="2" id="KW-1185">Reference proteome</keyword>
<proteinExistence type="predicted"/>
<organism evidence="1 2">
    <name type="scientific">Desulfuribacillus stibiiarsenatis</name>
    <dbReference type="NCBI Taxonomy" id="1390249"/>
    <lineage>
        <taxon>Bacteria</taxon>
        <taxon>Bacillati</taxon>
        <taxon>Bacillota</taxon>
        <taxon>Desulfuribacillia</taxon>
        <taxon>Desulfuribacillales</taxon>
        <taxon>Desulfuribacillaceae</taxon>
        <taxon>Desulfuribacillus</taxon>
    </lineage>
</organism>
<protein>
    <submittedName>
        <fullName evidence="1">Uncharacterized protein</fullName>
    </submittedName>
</protein>
<dbReference type="EMBL" id="MJAT01000006">
    <property type="protein sequence ID" value="OEH86222.1"/>
    <property type="molecule type" value="Genomic_DNA"/>
</dbReference>
<reference evidence="1 2" key="1">
    <citation type="submission" date="2016-09" db="EMBL/GenBank/DDBJ databases">
        <title>Desulfuribacillus arsenicus sp. nov., an obligately anaerobic, dissimilatory arsenic- and antimonate-reducing bacterium isolated from anoxic sediments.</title>
        <authorList>
            <person name="Abin C.A."/>
            <person name="Hollibaugh J.T."/>
        </authorList>
    </citation>
    <scope>NUCLEOTIDE SEQUENCE [LARGE SCALE GENOMIC DNA]</scope>
    <source>
        <strain evidence="1 2">MLFW-2</strain>
    </source>
</reference>
<dbReference type="AlphaFoldDB" id="A0A1E5L7T4"/>
<dbReference type="STRING" id="1390249.BHU72_11850"/>
<dbReference type="Proteomes" id="UP000095255">
    <property type="component" value="Unassembled WGS sequence"/>
</dbReference>